<evidence type="ECO:0000313" key="1">
    <source>
        <dbReference type="EMBL" id="QEL19685.1"/>
    </source>
</evidence>
<dbReference type="Proteomes" id="UP000324974">
    <property type="component" value="Chromosome"/>
</dbReference>
<dbReference type="EMBL" id="CP042425">
    <property type="protein sequence ID" value="QEL19685.1"/>
    <property type="molecule type" value="Genomic_DNA"/>
</dbReference>
<sequence length="68" mass="7508">MTRSKLVVAILVVAGLAAWTVFRTGKTAGAAESQAAVVETYGDNTEEVAQHRWQTNAPRHWRALMVKR</sequence>
<dbReference type="AlphaFoldDB" id="A0A5C1AM81"/>
<dbReference type="KEGG" id="lrs:PX52LOC_06764"/>
<proteinExistence type="predicted"/>
<keyword evidence="2" id="KW-1185">Reference proteome</keyword>
<organism evidence="1 2">
    <name type="scientific">Limnoglobus roseus</name>
    <dbReference type="NCBI Taxonomy" id="2598579"/>
    <lineage>
        <taxon>Bacteria</taxon>
        <taxon>Pseudomonadati</taxon>
        <taxon>Planctomycetota</taxon>
        <taxon>Planctomycetia</taxon>
        <taxon>Gemmatales</taxon>
        <taxon>Gemmataceae</taxon>
        <taxon>Limnoglobus</taxon>
    </lineage>
</organism>
<gene>
    <name evidence="1" type="ORF">PX52LOC_06764</name>
</gene>
<reference evidence="2" key="1">
    <citation type="submission" date="2019-08" db="EMBL/GenBank/DDBJ databases">
        <title>Limnoglobus roseus gen. nov., sp. nov., a novel freshwater planctomycete with a giant genome from the family Gemmataceae.</title>
        <authorList>
            <person name="Kulichevskaya I.S."/>
            <person name="Naumoff D.G."/>
            <person name="Miroshnikov K."/>
            <person name="Ivanova A."/>
            <person name="Philippov D.A."/>
            <person name="Hakobyan A."/>
            <person name="Rijpstra I.C."/>
            <person name="Sinninghe Damste J.S."/>
            <person name="Liesack W."/>
            <person name="Dedysh S.N."/>
        </authorList>
    </citation>
    <scope>NUCLEOTIDE SEQUENCE [LARGE SCALE GENOMIC DNA]</scope>
    <source>
        <strain evidence="2">PX52</strain>
    </source>
</reference>
<accession>A0A5C1AM81</accession>
<dbReference type="RefSeq" id="WP_149114050.1">
    <property type="nucleotide sequence ID" value="NZ_CP042425.1"/>
</dbReference>
<protein>
    <submittedName>
        <fullName evidence="1">Uncharacterized protein</fullName>
    </submittedName>
</protein>
<name>A0A5C1AM81_9BACT</name>
<evidence type="ECO:0000313" key="2">
    <source>
        <dbReference type="Proteomes" id="UP000324974"/>
    </source>
</evidence>